<dbReference type="Proteomes" id="UP001328107">
    <property type="component" value="Unassembled WGS sequence"/>
</dbReference>
<evidence type="ECO:0000313" key="2">
    <source>
        <dbReference type="Proteomes" id="UP001328107"/>
    </source>
</evidence>
<dbReference type="AlphaFoldDB" id="A0AAN5CTR6"/>
<dbReference type="EMBL" id="BTRK01000004">
    <property type="protein sequence ID" value="GMR50417.1"/>
    <property type="molecule type" value="Genomic_DNA"/>
</dbReference>
<proteinExistence type="predicted"/>
<reference evidence="2" key="1">
    <citation type="submission" date="2022-10" db="EMBL/GenBank/DDBJ databases">
        <title>Genome assembly of Pristionchus species.</title>
        <authorList>
            <person name="Yoshida K."/>
            <person name="Sommer R.J."/>
        </authorList>
    </citation>
    <scope>NUCLEOTIDE SEQUENCE [LARGE SCALE GENOMIC DNA]</scope>
    <source>
        <strain evidence="2">RS5460</strain>
    </source>
</reference>
<protein>
    <submittedName>
        <fullName evidence="1">Uncharacterized protein</fullName>
    </submittedName>
</protein>
<sequence length="102" mass="11888">MCQHISLRVHECCSKLLIVFSYHFINNGRSVRQLLQSYHPSHRSVDGQGMRRRALPQHPPHLPRILPWSDSRLLYHQRQSPSPPLTALLKLFSLLLLPFFGL</sequence>
<comment type="caution">
    <text evidence="1">The sequence shown here is derived from an EMBL/GenBank/DDBJ whole genome shotgun (WGS) entry which is preliminary data.</text>
</comment>
<keyword evidence="2" id="KW-1185">Reference proteome</keyword>
<name>A0AAN5CTR6_9BILA</name>
<accession>A0AAN5CTR6</accession>
<gene>
    <name evidence="1" type="ORF">PMAYCL1PPCAC_20612</name>
</gene>
<organism evidence="1 2">
    <name type="scientific">Pristionchus mayeri</name>
    <dbReference type="NCBI Taxonomy" id="1317129"/>
    <lineage>
        <taxon>Eukaryota</taxon>
        <taxon>Metazoa</taxon>
        <taxon>Ecdysozoa</taxon>
        <taxon>Nematoda</taxon>
        <taxon>Chromadorea</taxon>
        <taxon>Rhabditida</taxon>
        <taxon>Rhabditina</taxon>
        <taxon>Diplogasteromorpha</taxon>
        <taxon>Diplogasteroidea</taxon>
        <taxon>Neodiplogasteridae</taxon>
        <taxon>Pristionchus</taxon>
    </lineage>
</organism>
<evidence type="ECO:0000313" key="1">
    <source>
        <dbReference type="EMBL" id="GMR50417.1"/>
    </source>
</evidence>